<dbReference type="EMBL" id="MU794946">
    <property type="protein sequence ID" value="KAJ3815758.1"/>
    <property type="molecule type" value="Genomic_DNA"/>
</dbReference>
<gene>
    <name evidence="1" type="ORF">F5876DRAFT_71770</name>
</gene>
<keyword evidence="2" id="KW-1185">Reference proteome</keyword>
<protein>
    <submittedName>
        <fullName evidence="1">Uncharacterized protein</fullName>
    </submittedName>
</protein>
<name>A0ACC1UG14_9AGAR</name>
<accession>A0ACC1UG14</accession>
<organism evidence="1 2">
    <name type="scientific">Lentinula aff. lateritia</name>
    <dbReference type="NCBI Taxonomy" id="2804960"/>
    <lineage>
        <taxon>Eukaryota</taxon>
        <taxon>Fungi</taxon>
        <taxon>Dikarya</taxon>
        <taxon>Basidiomycota</taxon>
        <taxon>Agaricomycotina</taxon>
        <taxon>Agaricomycetes</taxon>
        <taxon>Agaricomycetidae</taxon>
        <taxon>Agaricales</taxon>
        <taxon>Marasmiineae</taxon>
        <taxon>Omphalotaceae</taxon>
        <taxon>Lentinula</taxon>
    </lineage>
</organism>
<reference evidence="1" key="1">
    <citation type="submission" date="2022-09" db="EMBL/GenBank/DDBJ databases">
        <title>A Global Phylogenomic Analysis of the Shiitake Genus Lentinula.</title>
        <authorList>
            <consortium name="DOE Joint Genome Institute"/>
            <person name="Sierra-Patev S."/>
            <person name="Min B."/>
            <person name="Naranjo-Ortiz M."/>
            <person name="Looney B."/>
            <person name="Konkel Z."/>
            <person name="Slot J.C."/>
            <person name="Sakamoto Y."/>
            <person name="Steenwyk J.L."/>
            <person name="Rokas A."/>
            <person name="Carro J."/>
            <person name="Camarero S."/>
            <person name="Ferreira P."/>
            <person name="Molpeceres G."/>
            <person name="Ruiz-Duenas F.J."/>
            <person name="Serrano A."/>
            <person name="Henrissat B."/>
            <person name="Drula E."/>
            <person name="Hughes K.W."/>
            <person name="Mata J.L."/>
            <person name="Ishikawa N.K."/>
            <person name="Vargas-Isla R."/>
            <person name="Ushijima S."/>
            <person name="Smith C.A."/>
            <person name="Ahrendt S."/>
            <person name="Andreopoulos W."/>
            <person name="He G."/>
            <person name="Labutti K."/>
            <person name="Lipzen A."/>
            <person name="Ng V."/>
            <person name="Riley R."/>
            <person name="Sandor L."/>
            <person name="Barry K."/>
            <person name="Martinez A.T."/>
            <person name="Xiao Y."/>
            <person name="Gibbons J.G."/>
            <person name="Terashima K."/>
            <person name="Grigoriev I.V."/>
            <person name="Hibbett D.S."/>
        </authorList>
    </citation>
    <scope>NUCLEOTIDE SEQUENCE</scope>
    <source>
        <strain evidence="1">TMI1499</strain>
    </source>
</reference>
<evidence type="ECO:0000313" key="1">
    <source>
        <dbReference type="EMBL" id="KAJ3815758.1"/>
    </source>
</evidence>
<dbReference type="Proteomes" id="UP001163835">
    <property type="component" value="Unassembled WGS sequence"/>
</dbReference>
<comment type="caution">
    <text evidence="1">The sequence shown here is derived from an EMBL/GenBank/DDBJ whole genome shotgun (WGS) entry which is preliminary data.</text>
</comment>
<sequence length="108" mass="12569">MLPNKLVNNKRMHPYAHALRRQREHFHEVALANTLPPPQTIEVARERNEEKFDRRLDHALIMSFLRFCKTRKSLYFRNTSAPHLNKQIIVTFIAVLAVGAPESIIANV</sequence>
<proteinExistence type="predicted"/>
<evidence type="ECO:0000313" key="2">
    <source>
        <dbReference type="Proteomes" id="UP001163835"/>
    </source>
</evidence>